<dbReference type="Proteomes" id="UP000030826">
    <property type="component" value="Unassembled WGS sequence"/>
</dbReference>
<keyword evidence="5" id="KW-0812">Transmembrane</keyword>
<dbReference type="OrthoDB" id="9768668at2"/>
<evidence type="ECO:0000256" key="3">
    <source>
        <dbReference type="PIRSR" id="PIRSR000390-2"/>
    </source>
</evidence>
<dbReference type="PANTHER" id="PTHR30244:SF34">
    <property type="entry name" value="DTDP-4-AMINO-4,6-DIDEOXYGALACTOSE TRANSAMINASE"/>
    <property type="match status" value="1"/>
</dbReference>
<evidence type="ECO:0000256" key="1">
    <source>
        <dbReference type="ARBA" id="ARBA00037999"/>
    </source>
</evidence>
<reference evidence="6 7" key="1">
    <citation type="submission" date="2014-09" db="EMBL/GenBank/DDBJ databases">
        <title>Isolation and characterization of Aurantimonas altamirensis ON-56566 from clinical sample following a dog bite.</title>
        <authorList>
            <person name="Eshaghi A."/>
            <person name="Li A."/>
            <person name="Shahinas D."/>
            <person name="Bahn P."/>
            <person name="Kus J.V."/>
            <person name="Patel S.N."/>
        </authorList>
    </citation>
    <scope>NUCLEOTIDE SEQUENCE [LARGE SCALE GENOMIC DNA]</scope>
    <source>
        <strain evidence="6 7">ON-56566</strain>
    </source>
</reference>
<dbReference type="AlphaFoldDB" id="A0A0B1Q1C4"/>
<dbReference type="GO" id="GO:0030170">
    <property type="term" value="F:pyridoxal phosphate binding"/>
    <property type="evidence" value="ECO:0007669"/>
    <property type="project" value="TreeGrafter"/>
</dbReference>
<protein>
    <submittedName>
        <fullName evidence="6">Aminotransferase</fullName>
    </submittedName>
</protein>
<keyword evidence="5" id="KW-1133">Transmembrane helix</keyword>
<feature type="active site" description="Proton acceptor" evidence="2">
    <location>
        <position position="178"/>
    </location>
</feature>
<dbReference type="PANTHER" id="PTHR30244">
    <property type="entry name" value="TRANSAMINASE"/>
    <property type="match status" value="1"/>
</dbReference>
<organism evidence="6 7">
    <name type="scientific">Aureimonas altamirensis</name>
    <dbReference type="NCBI Taxonomy" id="370622"/>
    <lineage>
        <taxon>Bacteria</taxon>
        <taxon>Pseudomonadati</taxon>
        <taxon>Pseudomonadota</taxon>
        <taxon>Alphaproteobacteria</taxon>
        <taxon>Hyphomicrobiales</taxon>
        <taxon>Aurantimonadaceae</taxon>
        <taxon>Aureimonas</taxon>
    </lineage>
</organism>
<dbReference type="STRING" id="370622.LA66_17665"/>
<comment type="caution">
    <text evidence="6">The sequence shown here is derived from an EMBL/GenBank/DDBJ whole genome shotgun (WGS) entry which is preliminary data.</text>
</comment>
<dbReference type="Pfam" id="PF01041">
    <property type="entry name" value="DegT_DnrJ_EryC1"/>
    <property type="match status" value="1"/>
</dbReference>
<dbReference type="InterPro" id="IPR015421">
    <property type="entry name" value="PyrdxlP-dep_Trfase_major"/>
</dbReference>
<dbReference type="PIRSF" id="PIRSF000390">
    <property type="entry name" value="PLP_StrS"/>
    <property type="match status" value="1"/>
</dbReference>
<accession>A0A0B1Q1C4</accession>
<evidence type="ECO:0000313" key="7">
    <source>
        <dbReference type="Proteomes" id="UP000030826"/>
    </source>
</evidence>
<feature type="modified residue" description="N6-(pyridoxal phosphate)lysine" evidence="3">
    <location>
        <position position="178"/>
    </location>
</feature>
<proteinExistence type="inferred from homology"/>
<keyword evidence="3 4" id="KW-0663">Pyridoxal phosphate</keyword>
<feature type="transmembrane region" description="Helical" evidence="5">
    <location>
        <begin position="72"/>
        <end position="96"/>
    </location>
</feature>
<dbReference type="GO" id="GO:0000271">
    <property type="term" value="P:polysaccharide biosynthetic process"/>
    <property type="evidence" value="ECO:0007669"/>
    <property type="project" value="TreeGrafter"/>
</dbReference>
<dbReference type="InterPro" id="IPR015422">
    <property type="entry name" value="PyrdxlP-dep_Trfase_small"/>
</dbReference>
<evidence type="ECO:0000313" key="6">
    <source>
        <dbReference type="EMBL" id="KHJ53246.1"/>
    </source>
</evidence>
<dbReference type="SUPFAM" id="SSF53383">
    <property type="entry name" value="PLP-dependent transferases"/>
    <property type="match status" value="1"/>
</dbReference>
<evidence type="ECO:0000256" key="5">
    <source>
        <dbReference type="SAM" id="Phobius"/>
    </source>
</evidence>
<sequence length="378" mass="41565">MPSMGMQEWIAAGRAIAQGHLTRHGKEARFTHAFEHRLAEMTGARHALAVSSGTAALISALVGAGIGPGDEVLVPAYTWMATAAAVVIVGAVPIFVDIDETLTIDPHDIERKITPYTRAIMPVHMGNAPCDMDSVMAIAARRGLLVIEDACQAVGVRYKGRYLGAIGDLGAYSFNKMKNMNIGEGGAVLTGNSRYFARARGYHDLGDLIRDHEKPLEEPALIGVNYKVTEIQTAMLSVQLRKVGPMLERMRKRRAMMAEILSGSSGFRVTPHNDADNAVSLTLLAPSKEAAVKLQARRGVWNRLRDSSKHVYTNWEPILAQRTSHPRLNPWAWANREIRYDPDMCSRTLDILDRTCVVNLGMNYPSALMRRIATGIVR</sequence>
<gene>
    <name evidence="6" type="ORF">LA66_17665</name>
</gene>
<dbReference type="Gene3D" id="3.90.1150.10">
    <property type="entry name" value="Aspartate Aminotransferase, domain 1"/>
    <property type="match status" value="1"/>
</dbReference>
<dbReference type="InterPro" id="IPR015424">
    <property type="entry name" value="PyrdxlP-dep_Trfase"/>
</dbReference>
<keyword evidence="5" id="KW-0472">Membrane</keyword>
<evidence type="ECO:0000256" key="4">
    <source>
        <dbReference type="RuleBase" id="RU004508"/>
    </source>
</evidence>
<name>A0A0B1Q1C4_9HYPH</name>
<evidence type="ECO:0000256" key="2">
    <source>
        <dbReference type="PIRSR" id="PIRSR000390-1"/>
    </source>
</evidence>
<dbReference type="InterPro" id="IPR000653">
    <property type="entry name" value="DegT/StrS_aminotransferase"/>
</dbReference>
<dbReference type="EMBL" id="JRFJ01000006">
    <property type="protein sequence ID" value="KHJ53246.1"/>
    <property type="molecule type" value="Genomic_DNA"/>
</dbReference>
<feature type="transmembrane region" description="Helical" evidence="5">
    <location>
        <begin position="47"/>
        <end position="66"/>
    </location>
</feature>
<keyword evidence="6" id="KW-0808">Transferase</keyword>
<keyword evidence="6" id="KW-0032">Aminotransferase</keyword>
<dbReference type="Gene3D" id="3.40.640.10">
    <property type="entry name" value="Type I PLP-dependent aspartate aminotransferase-like (Major domain)"/>
    <property type="match status" value="1"/>
</dbReference>
<dbReference type="GO" id="GO:0008483">
    <property type="term" value="F:transaminase activity"/>
    <property type="evidence" value="ECO:0007669"/>
    <property type="project" value="UniProtKB-KW"/>
</dbReference>
<comment type="similarity">
    <text evidence="1 4">Belongs to the DegT/DnrJ/EryC1 family.</text>
</comment>